<reference evidence="2 3" key="1">
    <citation type="submission" date="2019-06" db="EMBL/GenBank/DDBJ databases">
        <title>Draft genome sequence of Corynebacterium striatum NBRC 15291.</title>
        <authorList>
            <person name="Miura T."/>
            <person name="Furukawa M."/>
            <person name="Shimamura M."/>
            <person name="Ohyama Y."/>
            <person name="Yamazoe A."/>
            <person name="Kawasaki H."/>
        </authorList>
    </citation>
    <scope>NUCLEOTIDE SEQUENCE [LARGE SCALE GENOMIC DNA]</scope>
    <source>
        <strain evidence="2 3">NBRC 15291</strain>
    </source>
</reference>
<organism evidence="2 3">
    <name type="scientific">Corynebacterium striatum</name>
    <dbReference type="NCBI Taxonomy" id="43770"/>
    <lineage>
        <taxon>Bacteria</taxon>
        <taxon>Bacillati</taxon>
        <taxon>Actinomycetota</taxon>
        <taxon>Actinomycetes</taxon>
        <taxon>Mycobacteriales</taxon>
        <taxon>Corynebacteriaceae</taxon>
        <taxon>Corynebacterium</taxon>
    </lineage>
</organism>
<feature type="region of interest" description="Disordered" evidence="1">
    <location>
        <begin position="1"/>
        <end position="25"/>
    </location>
</feature>
<name>A0ABC9ZLB1_CORST</name>
<protein>
    <submittedName>
        <fullName evidence="2">Uncharacterized protein</fullName>
    </submittedName>
</protein>
<accession>A0ABC9ZLB1</accession>
<evidence type="ECO:0000256" key="1">
    <source>
        <dbReference type="SAM" id="MobiDB-lite"/>
    </source>
</evidence>
<dbReference type="AlphaFoldDB" id="A0ABC9ZLB1"/>
<proteinExistence type="predicted"/>
<sequence length="50" mass="5687">MSKPLGFRRDGSEYERGLAGTRNAGEDGEFPLRDVDAYLFEIIIARRQRG</sequence>
<evidence type="ECO:0000313" key="2">
    <source>
        <dbReference type="EMBL" id="GEA42920.1"/>
    </source>
</evidence>
<feature type="compositionally biased region" description="Basic and acidic residues" evidence="1">
    <location>
        <begin position="7"/>
        <end position="16"/>
    </location>
</feature>
<dbReference type="EMBL" id="BJLD01000001">
    <property type="protein sequence ID" value="GEA42920.1"/>
    <property type="molecule type" value="Genomic_DNA"/>
</dbReference>
<dbReference type="Proteomes" id="UP000315234">
    <property type="component" value="Unassembled WGS sequence"/>
</dbReference>
<gene>
    <name evidence="2" type="ORF">Cst04h_10900</name>
</gene>
<evidence type="ECO:0000313" key="3">
    <source>
        <dbReference type="Proteomes" id="UP000315234"/>
    </source>
</evidence>
<comment type="caution">
    <text evidence="2">The sequence shown here is derived from an EMBL/GenBank/DDBJ whole genome shotgun (WGS) entry which is preliminary data.</text>
</comment>